<feature type="compositionally biased region" description="Polar residues" evidence="1">
    <location>
        <begin position="139"/>
        <end position="151"/>
    </location>
</feature>
<feature type="compositionally biased region" description="Polar residues" evidence="1">
    <location>
        <begin position="338"/>
        <end position="371"/>
    </location>
</feature>
<keyword evidence="4" id="KW-1185">Reference proteome</keyword>
<dbReference type="OrthoDB" id="5377599at2759"/>
<organism evidence="3 4">
    <name type="scientific">Hyaloscypha variabilis (strain UAMH 11265 / GT02V1 / F)</name>
    <name type="common">Meliniomyces variabilis</name>
    <dbReference type="NCBI Taxonomy" id="1149755"/>
    <lineage>
        <taxon>Eukaryota</taxon>
        <taxon>Fungi</taxon>
        <taxon>Dikarya</taxon>
        <taxon>Ascomycota</taxon>
        <taxon>Pezizomycotina</taxon>
        <taxon>Leotiomycetes</taxon>
        <taxon>Helotiales</taxon>
        <taxon>Hyaloscyphaceae</taxon>
        <taxon>Hyaloscypha</taxon>
        <taxon>Hyaloscypha variabilis</taxon>
    </lineage>
</organism>
<feature type="compositionally biased region" description="Basic residues" evidence="1">
    <location>
        <begin position="317"/>
        <end position="335"/>
    </location>
</feature>
<evidence type="ECO:0000259" key="2">
    <source>
        <dbReference type="Pfam" id="PF25438"/>
    </source>
</evidence>
<proteinExistence type="predicted"/>
<dbReference type="STRING" id="1149755.A0A2J6R980"/>
<protein>
    <recommendedName>
        <fullName evidence="2">DUF7896 domain-containing protein</fullName>
    </recommendedName>
</protein>
<sequence>MTCTLQIPIISQKESLVDLHLRDQVARCGTCRCDWLHRKTVGVLHSRRTTEKDAAVDVTRAETVQRVVGVWPALLVLRMQRGARPVYVLGMSSLNSSRWLPATAALIGIASLETAGDRPLGGHSGMSGLVGDHSEESWLETTNDQGSSPAKHNTKHSTKHQAHFTPLPIPHLHRSFTLHTSSAHGPLHSRHLPFSNPGTLRIAHAPAAAPAGEYPCNPSSPPNLSLPHPSSTPTSERAPSLPALEAHTYDHPSLPILPPYFCKRCQLVNSLSITFPPKFRLNYLHSLVRHHERLQLLLAKQQQIQAEIAALLPSPTHQHHRTPIHKQQQQRRTHVPRSMSSSGTVTMARTPSDRNGMTVPPQRTFSQQSAPAPSMARANSRGTSSQRSGNLPFTSNGNPTPPILHTESRRDMLAWASQEAPFNSQALSHQPHQMQRSMSQSQRKPDLEQVLEGPLGDLDDPSEYIFRTMGTPTVSVSPSVPTYANTLNTYQLSGNSFNTPSTPTSDSLTMATTLTSDMSRQNSIMTINEPLLESMQMMKCSSNTSYSQNFSHDQTLYDQVSSHFTSSRRSSEEQSQLLAGAGGASHESQFPHPFSFTSSGLSGEKMEKCQSNESTSSLSSNASSRSKQRLQAQINLAAARPLMPKGGSEDTPMSRDNSSQSMNRLDSKDGSSDKVAISSKTTYQRPKHDRVKCKLCDSHQEGFRGEHELRRHVDREHKSLVKKWVCEEPKDGLNHPKPVLPLSRCKACHQQKKKYGAYYNAAAHLRRAHFKPKKPARTKSNAKVEDGEKRGGKGGGDWPPMSELKYWMKEVEEQVTQLTEEEQAQQDAADASDDENIEMTFDDNLFPQQTPSGLSGNSFDSSLSDASPIQLYPTAINTNIYGMSNMPLDLTGAGSQGHCMDAQSMYTPSSQSSFPSFSPNIFQNDAGLAFFDSSSSLLSQNFHIDDQGLLTGPDFVDSFYP</sequence>
<feature type="compositionally biased region" description="Basic and acidic residues" evidence="1">
    <location>
        <begin position="782"/>
        <end position="791"/>
    </location>
</feature>
<feature type="domain" description="DUF7896" evidence="2">
    <location>
        <begin position="721"/>
        <end position="811"/>
    </location>
</feature>
<feature type="region of interest" description="Disordered" evidence="1">
    <location>
        <begin position="770"/>
        <end position="800"/>
    </location>
</feature>
<dbReference type="PANTHER" id="PTHR42031:SF1">
    <property type="entry name" value="KEY LIME PATHOGENICITY PROTEIN"/>
    <property type="match status" value="1"/>
</dbReference>
<dbReference type="Proteomes" id="UP000235786">
    <property type="component" value="Unassembled WGS sequence"/>
</dbReference>
<feature type="compositionally biased region" description="Polar residues" evidence="1">
    <location>
        <begin position="654"/>
        <end position="664"/>
    </location>
</feature>
<feature type="compositionally biased region" description="Low complexity" evidence="1">
    <location>
        <begin position="611"/>
        <end position="625"/>
    </location>
</feature>
<dbReference type="AlphaFoldDB" id="A0A2J6R980"/>
<gene>
    <name evidence="3" type="ORF">L207DRAFT_534319</name>
</gene>
<feature type="region of interest" description="Disordered" evidence="1">
    <location>
        <begin position="211"/>
        <end position="239"/>
    </location>
</feature>
<accession>A0A2J6R980</accession>
<reference evidence="3 4" key="1">
    <citation type="submission" date="2016-04" db="EMBL/GenBank/DDBJ databases">
        <title>A degradative enzymes factory behind the ericoid mycorrhizal symbiosis.</title>
        <authorList>
            <consortium name="DOE Joint Genome Institute"/>
            <person name="Martino E."/>
            <person name="Morin E."/>
            <person name="Grelet G."/>
            <person name="Kuo A."/>
            <person name="Kohler A."/>
            <person name="Daghino S."/>
            <person name="Barry K."/>
            <person name="Choi C."/>
            <person name="Cichocki N."/>
            <person name="Clum A."/>
            <person name="Copeland A."/>
            <person name="Hainaut M."/>
            <person name="Haridas S."/>
            <person name="Labutti K."/>
            <person name="Lindquist E."/>
            <person name="Lipzen A."/>
            <person name="Khouja H.-R."/>
            <person name="Murat C."/>
            <person name="Ohm R."/>
            <person name="Olson A."/>
            <person name="Spatafora J."/>
            <person name="Veneault-Fourrey C."/>
            <person name="Henrissat B."/>
            <person name="Grigoriev I."/>
            <person name="Martin F."/>
            <person name="Perotto S."/>
        </authorList>
    </citation>
    <scope>NUCLEOTIDE SEQUENCE [LARGE SCALE GENOMIC DNA]</scope>
    <source>
        <strain evidence="3 4">F</strain>
    </source>
</reference>
<feature type="compositionally biased region" description="Low complexity" evidence="1">
    <location>
        <begin position="222"/>
        <end position="235"/>
    </location>
</feature>
<feature type="compositionally biased region" description="Basic residues" evidence="1">
    <location>
        <begin position="152"/>
        <end position="162"/>
    </location>
</feature>
<dbReference type="EMBL" id="KZ613953">
    <property type="protein sequence ID" value="PMD35061.1"/>
    <property type="molecule type" value="Genomic_DNA"/>
</dbReference>
<feature type="region of interest" description="Disordered" evidence="1">
    <location>
        <begin position="425"/>
        <end position="446"/>
    </location>
</feature>
<feature type="compositionally biased region" description="Low complexity" evidence="1">
    <location>
        <begin position="561"/>
        <end position="578"/>
    </location>
</feature>
<dbReference type="PANTHER" id="PTHR42031">
    <property type="entry name" value="KEY LIME PATHOGENICITY PROTEIN"/>
    <property type="match status" value="1"/>
</dbReference>
<dbReference type="InterPro" id="IPR057218">
    <property type="entry name" value="DUF7896"/>
</dbReference>
<dbReference type="Pfam" id="PF25438">
    <property type="entry name" value="DUF7896"/>
    <property type="match status" value="1"/>
</dbReference>
<feature type="compositionally biased region" description="Low complexity" evidence="1">
    <location>
        <begin position="428"/>
        <end position="442"/>
    </location>
</feature>
<feature type="region of interest" description="Disordered" evidence="1">
    <location>
        <begin position="317"/>
        <end position="405"/>
    </location>
</feature>
<name>A0A2J6R980_HYAVF</name>
<evidence type="ECO:0000313" key="4">
    <source>
        <dbReference type="Proteomes" id="UP000235786"/>
    </source>
</evidence>
<feature type="compositionally biased region" description="Polar residues" evidence="1">
    <location>
        <begin position="380"/>
        <end position="398"/>
    </location>
</feature>
<feature type="region of interest" description="Disordered" evidence="1">
    <location>
        <begin position="561"/>
        <end position="684"/>
    </location>
</feature>
<feature type="region of interest" description="Disordered" evidence="1">
    <location>
        <begin position="138"/>
        <end position="162"/>
    </location>
</feature>
<evidence type="ECO:0000256" key="1">
    <source>
        <dbReference type="SAM" id="MobiDB-lite"/>
    </source>
</evidence>
<evidence type="ECO:0000313" key="3">
    <source>
        <dbReference type="EMBL" id="PMD35061.1"/>
    </source>
</evidence>